<accession>A0AAD2HY13</accession>
<comment type="similarity">
    <text evidence="2">Belongs to the cytidine and deoxycytidylate deaminase family. ADAT3 subfamily.</text>
</comment>
<dbReference type="Gene3D" id="2.170.270.10">
    <property type="entry name" value="SET domain"/>
    <property type="match status" value="1"/>
</dbReference>
<keyword evidence="6" id="KW-1185">Reference proteome</keyword>
<dbReference type="CDD" id="cd10540">
    <property type="entry name" value="SET_SpSet7-like"/>
    <property type="match status" value="1"/>
</dbReference>
<dbReference type="Pfam" id="PF00383">
    <property type="entry name" value="dCMP_cyt_deam_1"/>
    <property type="match status" value="1"/>
</dbReference>
<dbReference type="EMBL" id="CAVNYO010000478">
    <property type="protein sequence ID" value="CAK5284233.1"/>
    <property type="molecule type" value="Genomic_DNA"/>
</dbReference>
<dbReference type="SUPFAM" id="SSF82199">
    <property type="entry name" value="SET domain"/>
    <property type="match status" value="1"/>
</dbReference>
<dbReference type="PANTHER" id="PTHR11079:SF156">
    <property type="entry name" value="INACTIVE TRNA-SPECIFIC ADENOSINE DEAMINASE-LIKE PROTEIN 3-RELATED"/>
    <property type="match status" value="1"/>
</dbReference>
<dbReference type="PANTHER" id="PTHR11079">
    <property type="entry name" value="CYTOSINE DEAMINASE FAMILY MEMBER"/>
    <property type="match status" value="1"/>
</dbReference>
<feature type="domain" description="CMP/dCMP-type deaminase" evidence="4">
    <location>
        <begin position="318"/>
        <end position="448"/>
    </location>
</feature>
<dbReference type="Proteomes" id="UP001295794">
    <property type="component" value="Unassembled WGS sequence"/>
</dbReference>
<comment type="caution">
    <text evidence="5">The sequence shown here is derived from an EMBL/GenBank/DDBJ whole genome shotgun (WGS) entry which is preliminary data.</text>
</comment>
<evidence type="ECO:0008006" key="7">
    <source>
        <dbReference type="Google" id="ProtNLM"/>
    </source>
</evidence>
<dbReference type="PROSITE" id="PS50280">
    <property type="entry name" value="SET"/>
    <property type="match status" value="1"/>
</dbReference>
<dbReference type="Pfam" id="PF00856">
    <property type="entry name" value="SET"/>
    <property type="match status" value="1"/>
</dbReference>
<dbReference type="GO" id="GO:0052717">
    <property type="term" value="F:tRNA-specific adenosine-34 deaminase activity"/>
    <property type="evidence" value="ECO:0007669"/>
    <property type="project" value="TreeGrafter"/>
</dbReference>
<dbReference type="InterPro" id="IPR001214">
    <property type="entry name" value="SET_dom"/>
</dbReference>
<dbReference type="SMART" id="SM00317">
    <property type="entry name" value="SET"/>
    <property type="match status" value="1"/>
</dbReference>
<protein>
    <recommendedName>
        <fullName evidence="7">SET domain-containing protein</fullName>
    </recommendedName>
</protein>
<name>A0AAD2HY13_9AGAR</name>
<dbReference type="AlphaFoldDB" id="A0AAD2HY13"/>
<keyword evidence="1" id="KW-0819">tRNA processing</keyword>
<evidence type="ECO:0000259" key="4">
    <source>
        <dbReference type="PROSITE" id="PS51747"/>
    </source>
</evidence>
<evidence type="ECO:0000256" key="2">
    <source>
        <dbReference type="ARBA" id="ARBA00038160"/>
    </source>
</evidence>
<dbReference type="InterPro" id="IPR046341">
    <property type="entry name" value="SET_dom_sf"/>
</dbReference>
<dbReference type="CDD" id="cd01285">
    <property type="entry name" value="nucleoside_deaminase"/>
    <property type="match status" value="1"/>
</dbReference>
<dbReference type="GO" id="GO:0005634">
    <property type="term" value="C:nucleus"/>
    <property type="evidence" value="ECO:0007669"/>
    <property type="project" value="TreeGrafter"/>
</dbReference>
<dbReference type="InterPro" id="IPR002125">
    <property type="entry name" value="CMP_dCMP_dom"/>
</dbReference>
<evidence type="ECO:0000313" key="6">
    <source>
        <dbReference type="Proteomes" id="UP001295794"/>
    </source>
</evidence>
<feature type="domain" description="SET" evidence="3">
    <location>
        <begin position="18"/>
        <end position="127"/>
    </location>
</feature>
<dbReference type="InterPro" id="IPR016193">
    <property type="entry name" value="Cytidine_deaminase-like"/>
</dbReference>
<sequence>MAASFHAANASVHPIAYHPLCVVKDSPGKGRGLFAARSIPPRTLLESSPVLLFGKEEYENHGKHTLLDHYTFKWRNGSMALALGLGSLFNHSESPNVSYTLDPATESIHYTSTRNISEGDELCIYYGSNLWFDATGSDQSHHQSPEPEDGWGGLLKLDLSAAEDADELEWHVPDGDESEVLPEEMLPFQRIKPLPEGETADTVRTIEAWAVDVPEERNLGPLLKWLKQSQLDLEALSHLRRIRKQNNTCTFLLSIVEAGLPHPSLPKDIVLPVPYHVTVPASAALTTTSLALKMQLWPTVFSPVRKNQEEDWTRGKARWAWTAMRKAIAEAKNQSDELPITAHVPVPYETESDDIGPFPTAGFLAHDRRHSTNHPLRHAVMNVIRAIGEYHASGQHKDASARSGYLLSNLTLFTTHEPCVMCTMALTHSRVKEVIYLVPMTRTGGCGGSVCVPLLPGINHRFWVAHWKRDAEQVKGIKLDDNVDA</sequence>
<dbReference type="GO" id="GO:0008033">
    <property type="term" value="P:tRNA processing"/>
    <property type="evidence" value="ECO:0007669"/>
    <property type="project" value="UniProtKB-KW"/>
</dbReference>
<reference evidence="5" key="1">
    <citation type="submission" date="2023-11" db="EMBL/GenBank/DDBJ databases">
        <authorList>
            <person name="De Vega J J."/>
            <person name="De Vega J J."/>
        </authorList>
    </citation>
    <scope>NUCLEOTIDE SEQUENCE</scope>
</reference>
<proteinExistence type="inferred from homology"/>
<organism evidence="5 6">
    <name type="scientific">Mycena citricolor</name>
    <dbReference type="NCBI Taxonomy" id="2018698"/>
    <lineage>
        <taxon>Eukaryota</taxon>
        <taxon>Fungi</taxon>
        <taxon>Dikarya</taxon>
        <taxon>Basidiomycota</taxon>
        <taxon>Agaricomycotina</taxon>
        <taxon>Agaricomycetes</taxon>
        <taxon>Agaricomycetidae</taxon>
        <taxon>Agaricales</taxon>
        <taxon>Marasmiineae</taxon>
        <taxon>Mycenaceae</taxon>
        <taxon>Mycena</taxon>
    </lineage>
</organism>
<evidence type="ECO:0000256" key="1">
    <source>
        <dbReference type="ARBA" id="ARBA00022694"/>
    </source>
</evidence>
<gene>
    <name evidence="5" type="ORF">MYCIT1_LOCUS37333</name>
</gene>
<dbReference type="Gene3D" id="3.40.140.10">
    <property type="entry name" value="Cytidine Deaminase, domain 2"/>
    <property type="match status" value="1"/>
</dbReference>
<dbReference type="GO" id="GO:0005737">
    <property type="term" value="C:cytoplasm"/>
    <property type="evidence" value="ECO:0007669"/>
    <property type="project" value="TreeGrafter"/>
</dbReference>
<dbReference type="SUPFAM" id="SSF53927">
    <property type="entry name" value="Cytidine deaminase-like"/>
    <property type="match status" value="1"/>
</dbReference>
<evidence type="ECO:0000259" key="3">
    <source>
        <dbReference type="PROSITE" id="PS50280"/>
    </source>
</evidence>
<evidence type="ECO:0000313" key="5">
    <source>
        <dbReference type="EMBL" id="CAK5284233.1"/>
    </source>
</evidence>
<dbReference type="PROSITE" id="PS51747">
    <property type="entry name" value="CYT_DCMP_DEAMINASES_2"/>
    <property type="match status" value="1"/>
</dbReference>